<dbReference type="Pfam" id="PF04237">
    <property type="entry name" value="YjbR"/>
    <property type="match status" value="1"/>
</dbReference>
<dbReference type="Proteomes" id="UP000029995">
    <property type="component" value="Unassembled WGS sequence"/>
</dbReference>
<dbReference type="InterPro" id="IPR038056">
    <property type="entry name" value="YjbR-like_sf"/>
</dbReference>
<proteinExistence type="predicted"/>
<dbReference type="OrthoDB" id="9804614at2"/>
<dbReference type="PANTHER" id="PTHR35145">
    <property type="entry name" value="CYTOPLASMIC PROTEIN-RELATED"/>
    <property type="match status" value="1"/>
</dbReference>
<dbReference type="InterPro" id="IPR007351">
    <property type="entry name" value="YjbR"/>
</dbReference>
<evidence type="ECO:0000313" key="1">
    <source>
        <dbReference type="EMBL" id="KGM33748.1"/>
    </source>
</evidence>
<dbReference type="SUPFAM" id="SSF142906">
    <property type="entry name" value="YjbR-like"/>
    <property type="match status" value="1"/>
</dbReference>
<dbReference type="InterPro" id="IPR058532">
    <property type="entry name" value="YjbR/MT2646/Rv2570-like"/>
</dbReference>
<evidence type="ECO:0008006" key="3">
    <source>
        <dbReference type="Google" id="ProtNLM"/>
    </source>
</evidence>
<dbReference type="AlphaFoldDB" id="A0A0A0D7D1"/>
<sequence>MTPETVEAFCLTLPGAALSVQWGGAHVFKVGGKIFAILAGMSRGEPEAWFKASEFSYILLVEQPGIRPAPYLARARWVAAALGALPADDLQAYLREAHRLVLAKLTRAARAEILGKS</sequence>
<organism evidence="1 2">
    <name type="scientific">Inquilinus limosus MP06</name>
    <dbReference type="NCBI Taxonomy" id="1398085"/>
    <lineage>
        <taxon>Bacteria</taxon>
        <taxon>Pseudomonadati</taxon>
        <taxon>Pseudomonadota</taxon>
        <taxon>Alphaproteobacteria</taxon>
        <taxon>Rhodospirillales</taxon>
        <taxon>Rhodospirillaceae</taxon>
        <taxon>Inquilinus</taxon>
    </lineage>
</organism>
<comment type="caution">
    <text evidence="1">The sequence shown here is derived from an EMBL/GenBank/DDBJ whole genome shotgun (WGS) entry which is preliminary data.</text>
</comment>
<dbReference type="Gene3D" id="3.90.1150.30">
    <property type="match status" value="1"/>
</dbReference>
<evidence type="ECO:0000313" key="2">
    <source>
        <dbReference type="Proteomes" id="UP000029995"/>
    </source>
</evidence>
<protein>
    <recommendedName>
        <fullName evidence="3">MmcQ/YjbR family DNA-binding protein</fullName>
    </recommendedName>
</protein>
<name>A0A0A0D7D1_9PROT</name>
<dbReference type="PANTHER" id="PTHR35145:SF1">
    <property type="entry name" value="CYTOPLASMIC PROTEIN"/>
    <property type="match status" value="1"/>
</dbReference>
<accession>A0A0A0D7D1</accession>
<reference evidence="1 2" key="1">
    <citation type="submission" date="2014-01" db="EMBL/GenBank/DDBJ databases">
        <title>Genome sequence determination for a cystic fibrosis isolate, Inquilinus limosus.</title>
        <authorList>
            <person name="Pino M."/>
            <person name="Di Conza J."/>
            <person name="Gutkind G."/>
        </authorList>
    </citation>
    <scope>NUCLEOTIDE SEQUENCE [LARGE SCALE GENOMIC DNA]</scope>
    <source>
        <strain evidence="1 2">MP06</strain>
    </source>
</reference>
<gene>
    <name evidence="1" type="ORF">P409_14090</name>
</gene>
<dbReference type="EMBL" id="JANX01000152">
    <property type="protein sequence ID" value="KGM33748.1"/>
    <property type="molecule type" value="Genomic_DNA"/>
</dbReference>
<dbReference type="RefSeq" id="WP_034837575.1">
    <property type="nucleotide sequence ID" value="NZ_JANX01000152.1"/>
</dbReference>